<dbReference type="AlphaFoldDB" id="A0A645DV71"/>
<evidence type="ECO:0000256" key="8">
    <source>
        <dbReference type="SAM" id="Phobius"/>
    </source>
</evidence>
<keyword evidence="6 8" id="KW-1133">Transmembrane helix</keyword>
<dbReference type="PANTHER" id="PTHR35011">
    <property type="entry name" value="2,3-DIKETO-L-GULONATE TRAP TRANSPORTER SMALL PERMEASE PROTEIN YIAM"/>
    <property type="match status" value="1"/>
</dbReference>
<accession>A0A645DV71</accession>
<dbReference type="Pfam" id="PF04290">
    <property type="entry name" value="DctQ"/>
    <property type="match status" value="1"/>
</dbReference>
<evidence type="ECO:0000313" key="10">
    <source>
        <dbReference type="EMBL" id="MPM93199.1"/>
    </source>
</evidence>
<evidence type="ECO:0000256" key="6">
    <source>
        <dbReference type="ARBA" id="ARBA00022989"/>
    </source>
</evidence>
<comment type="caution">
    <text evidence="10">The sequence shown here is derived from an EMBL/GenBank/DDBJ whole genome shotgun (WGS) entry which is preliminary data.</text>
</comment>
<evidence type="ECO:0000256" key="2">
    <source>
        <dbReference type="ARBA" id="ARBA00022448"/>
    </source>
</evidence>
<keyword evidence="5 8" id="KW-0812">Transmembrane</keyword>
<evidence type="ECO:0000256" key="3">
    <source>
        <dbReference type="ARBA" id="ARBA00022475"/>
    </source>
</evidence>
<gene>
    <name evidence="10" type="ORF">SDC9_140335</name>
</gene>
<feature type="transmembrane region" description="Helical" evidence="8">
    <location>
        <begin position="20"/>
        <end position="38"/>
    </location>
</feature>
<sequence length="175" mass="19233">MLERMDTYLSRFENAINGGLMLAGVVVLFINVMMRYLFHAASTWVEEALRYAIIWVTFFGGSQCAKNGTHVGIDLLTQSLPETGKRILSATGQFIAGVLNAFCTYAGIQMTKLVLDTAQKSPAILMPMWIVYIAIPLGCGLMTIRFFVAGLNILRHNGPGSLIADEEGHVDMSRL</sequence>
<dbReference type="EMBL" id="VSSQ01040037">
    <property type="protein sequence ID" value="MPM93199.1"/>
    <property type="molecule type" value="Genomic_DNA"/>
</dbReference>
<keyword evidence="7 8" id="KW-0472">Membrane</keyword>
<evidence type="ECO:0000259" key="9">
    <source>
        <dbReference type="Pfam" id="PF04290"/>
    </source>
</evidence>
<proteinExistence type="predicted"/>
<dbReference type="GO" id="GO:0022857">
    <property type="term" value="F:transmembrane transporter activity"/>
    <property type="evidence" value="ECO:0007669"/>
    <property type="project" value="TreeGrafter"/>
</dbReference>
<keyword evidence="2" id="KW-0813">Transport</keyword>
<evidence type="ECO:0000256" key="1">
    <source>
        <dbReference type="ARBA" id="ARBA00004429"/>
    </source>
</evidence>
<comment type="subcellular location">
    <subcellularLocation>
        <location evidence="1">Cell inner membrane</location>
        <topology evidence="1">Multi-pass membrane protein</topology>
    </subcellularLocation>
</comment>
<organism evidence="10">
    <name type="scientific">bioreactor metagenome</name>
    <dbReference type="NCBI Taxonomy" id="1076179"/>
    <lineage>
        <taxon>unclassified sequences</taxon>
        <taxon>metagenomes</taxon>
        <taxon>ecological metagenomes</taxon>
    </lineage>
</organism>
<evidence type="ECO:0000256" key="5">
    <source>
        <dbReference type="ARBA" id="ARBA00022692"/>
    </source>
</evidence>
<reference evidence="10" key="1">
    <citation type="submission" date="2019-08" db="EMBL/GenBank/DDBJ databases">
        <authorList>
            <person name="Kucharzyk K."/>
            <person name="Murdoch R.W."/>
            <person name="Higgins S."/>
            <person name="Loffler F."/>
        </authorList>
    </citation>
    <scope>NUCLEOTIDE SEQUENCE</scope>
</reference>
<feature type="domain" description="Tripartite ATP-independent periplasmic transporters DctQ component" evidence="9">
    <location>
        <begin position="25"/>
        <end position="152"/>
    </location>
</feature>
<dbReference type="InterPro" id="IPR007387">
    <property type="entry name" value="TRAP_DctQ"/>
</dbReference>
<feature type="transmembrane region" description="Helical" evidence="8">
    <location>
        <begin position="128"/>
        <end position="148"/>
    </location>
</feature>
<keyword evidence="4" id="KW-0997">Cell inner membrane</keyword>
<keyword evidence="3" id="KW-1003">Cell membrane</keyword>
<evidence type="ECO:0000256" key="4">
    <source>
        <dbReference type="ARBA" id="ARBA00022519"/>
    </source>
</evidence>
<dbReference type="GO" id="GO:0005886">
    <property type="term" value="C:plasma membrane"/>
    <property type="evidence" value="ECO:0007669"/>
    <property type="project" value="UniProtKB-SubCell"/>
</dbReference>
<protein>
    <recommendedName>
        <fullName evidence="9">Tripartite ATP-independent periplasmic transporters DctQ component domain-containing protein</fullName>
    </recommendedName>
</protein>
<dbReference type="InterPro" id="IPR055348">
    <property type="entry name" value="DctQ"/>
</dbReference>
<evidence type="ECO:0000256" key="7">
    <source>
        <dbReference type="ARBA" id="ARBA00023136"/>
    </source>
</evidence>
<feature type="transmembrane region" description="Helical" evidence="8">
    <location>
        <begin position="87"/>
        <end position="108"/>
    </location>
</feature>
<dbReference type="GO" id="GO:0015740">
    <property type="term" value="P:C4-dicarboxylate transport"/>
    <property type="evidence" value="ECO:0007669"/>
    <property type="project" value="TreeGrafter"/>
</dbReference>
<dbReference type="PANTHER" id="PTHR35011:SF2">
    <property type="entry name" value="2,3-DIKETO-L-GULONATE TRAP TRANSPORTER SMALL PERMEASE PROTEIN YIAM"/>
    <property type="match status" value="1"/>
</dbReference>
<name>A0A645DV71_9ZZZZ</name>